<name>A0ABY9VG12_9BACI</name>
<evidence type="ECO:0000256" key="1">
    <source>
        <dbReference type="ARBA" id="ARBA00022676"/>
    </source>
</evidence>
<organism evidence="3 4">
    <name type="scientific">Mesobacillus jeotgali</name>
    <dbReference type="NCBI Taxonomy" id="129985"/>
    <lineage>
        <taxon>Bacteria</taxon>
        <taxon>Bacillati</taxon>
        <taxon>Bacillota</taxon>
        <taxon>Bacilli</taxon>
        <taxon>Bacillales</taxon>
        <taxon>Bacillaceae</taxon>
        <taxon>Mesobacillus</taxon>
    </lineage>
</organism>
<keyword evidence="1 3" id="KW-0328">Glycosyltransferase</keyword>
<dbReference type="GO" id="GO:0016757">
    <property type="term" value="F:glycosyltransferase activity"/>
    <property type="evidence" value="ECO:0007669"/>
    <property type="project" value="UniProtKB-KW"/>
</dbReference>
<dbReference type="PANTHER" id="PTHR12526">
    <property type="entry name" value="GLYCOSYLTRANSFERASE"/>
    <property type="match status" value="1"/>
</dbReference>
<protein>
    <submittedName>
        <fullName evidence="3">Glycosyltransferase</fullName>
        <ecNumber evidence="3">2.4.-.-</ecNumber>
    </submittedName>
</protein>
<dbReference type="PANTHER" id="PTHR12526:SF629">
    <property type="entry name" value="TEICHURONIC ACID BIOSYNTHESIS GLYCOSYLTRANSFERASE TUAH-RELATED"/>
    <property type="match status" value="1"/>
</dbReference>
<gene>
    <name evidence="3" type="ORF">RH061_21175</name>
</gene>
<dbReference type="RefSeq" id="WP_311072737.1">
    <property type="nucleotide sequence ID" value="NZ_CP134494.1"/>
</dbReference>
<dbReference type="Proteomes" id="UP001303324">
    <property type="component" value="Chromosome"/>
</dbReference>
<dbReference type="SUPFAM" id="SSF53756">
    <property type="entry name" value="UDP-Glycosyltransferase/glycogen phosphorylase"/>
    <property type="match status" value="1"/>
</dbReference>
<proteinExistence type="predicted"/>
<dbReference type="Gene3D" id="3.40.50.2000">
    <property type="entry name" value="Glycogen Phosphorylase B"/>
    <property type="match status" value="2"/>
</dbReference>
<accession>A0ABY9VG12</accession>
<keyword evidence="4" id="KW-1185">Reference proteome</keyword>
<evidence type="ECO:0000313" key="4">
    <source>
        <dbReference type="Proteomes" id="UP001303324"/>
    </source>
</evidence>
<reference evidence="3 4" key="1">
    <citation type="submission" date="2023-09" db="EMBL/GenBank/DDBJ databases">
        <title>Microbial mechanism of fulvic acid promoting antimony reduction mineralization in rice fields.</title>
        <authorList>
            <person name="Chen G."/>
            <person name="Lan J."/>
        </authorList>
    </citation>
    <scope>NUCLEOTIDE SEQUENCE [LARGE SCALE GENOMIC DNA]</scope>
    <source>
        <strain evidence="3 4">PS1</strain>
    </source>
</reference>
<dbReference type="EMBL" id="CP134494">
    <property type="protein sequence ID" value="WNF22635.1"/>
    <property type="molecule type" value="Genomic_DNA"/>
</dbReference>
<dbReference type="EC" id="2.4.-.-" evidence="3"/>
<dbReference type="Pfam" id="PF13692">
    <property type="entry name" value="Glyco_trans_1_4"/>
    <property type="match status" value="1"/>
</dbReference>
<keyword evidence="2 3" id="KW-0808">Transferase</keyword>
<evidence type="ECO:0000313" key="3">
    <source>
        <dbReference type="EMBL" id="WNF22635.1"/>
    </source>
</evidence>
<sequence length="390" mass="45265">MSQEKYIHVVVATGSWDQDDLRYRRHRFAEYLRQKEETEEVIWVCPTPVRNDQRFRKLPNGIMEYQIPDILPPRIFRFGRYLDPFYKNKLNELKIYLNERNTFKHVLWFTFPGFPLLAELTKWNKIVYDCSDLWAAPIGGKQSLVMKWREKSIHSAENRIINESNSIFCTSDFLHETVKKNPFSADKDVHVLENGVEFNNFNESQVTGDHRLTSLPKPVIGFLGGIKPKLDFELVKKLAVTYPDWSIVFIGPDGTNGSEEFKELLKEQNIHWLGKVDPAIVPEYMKAIDIGILPYKESIYNRAVFPLKLFEFLAAGKPVVGMNLPSTIKYQEPGVYIYSDTNDDFISSLTDVASEIGNPLLIEKRIEAAKEKDWKNIFNQLYSRGLDSKL</sequence>
<evidence type="ECO:0000256" key="2">
    <source>
        <dbReference type="ARBA" id="ARBA00022679"/>
    </source>
</evidence>